<name>A0ABU8MA24_9PSEU</name>
<evidence type="ECO:0000259" key="8">
    <source>
        <dbReference type="SMART" id="SM00829"/>
    </source>
</evidence>
<dbReference type="PANTHER" id="PTHR42683">
    <property type="entry name" value="ALDEHYDE REDUCTASE"/>
    <property type="match status" value="1"/>
</dbReference>
<keyword evidence="2 7" id="KW-0479">Metal-binding</keyword>
<evidence type="ECO:0000256" key="5">
    <source>
        <dbReference type="ARBA" id="ARBA00024074"/>
    </source>
</evidence>
<evidence type="ECO:0000313" key="10">
    <source>
        <dbReference type="Proteomes" id="UP001369736"/>
    </source>
</evidence>
<evidence type="ECO:0000256" key="6">
    <source>
        <dbReference type="ARBA" id="ARBA00048262"/>
    </source>
</evidence>
<dbReference type="Pfam" id="PF08240">
    <property type="entry name" value="ADH_N"/>
    <property type="match status" value="1"/>
</dbReference>
<dbReference type="Pfam" id="PF00107">
    <property type="entry name" value="ADH_zinc_N"/>
    <property type="match status" value="1"/>
</dbReference>
<comment type="cofactor">
    <cofactor evidence="1 7">
        <name>Zn(2+)</name>
        <dbReference type="ChEBI" id="CHEBI:29105"/>
    </cofactor>
</comment>
<dbReference type="EC" id="1.1.1.2" evidence="5"/>
<evidence type="ECO:0000313" key="9">
    <source>
        <dbReference type="EMBL" id="MEJ2864200.1"/>
    </source>
</evidence>
<comment type="caution">
    <text evidence="9">The sequence shown here is derived from an EMBL/GenBank/DDBJ whole genome shotgun (WGS) entry which is preliminary data.</text>
</comment>
<dbReference type="EMBL" id="JBBEGM010000011">
    <property type="protein sequence ID" value="MEJ2864200.1"/>
    <property type="molecule type" value="Genomic_DNA"/>
</dbReference>
<reference evidence="9 10" key="1">
    <citation type="submission" date="2024-03" db="EMBL/GenBank/DDBJ databases">
        <title>Actinomycetospora sp. OC33-EN07, a novel actinomycete isolated from wild orchid (Aerides multiflora).</title>
        <authorList>
            <person name="Suriyachadkun C."/>
        </authorList>
    </citation>
    <scope>NUCLEOTIDE SEQUENCE [LARGE SCALE GENOMIC DNA]</scope>
    <source>
        <strain evidence="9 10">OC33-EN07</strain>
    </source>
</reference>
<dbReference type="Gene3D" id="3.40.50.720">
    <property type="entry name" value="NAD(P)-binding Rossmann-like Domain"/>
    <property type="match status" value="1"/>
</dbReference>
<dbReference type="InterPro" id="IPR020843">
    <property type="entry name" value="ER"/>
</dbReference>
<evidence type="ECO:0000256" key="7">
    <source>
        <dbReference type="RuleBase" id="RU361277"/>
    </source>
</evidence>
<dbReference type="SUPFAM" id="SSF50129">
    <property type="entry name" value="GroES-like"/>
    <property type="match status" value="1"/>
</dbReference>
<dbReference type="InterPro" id="IPR011032">
    <property type="entry name" value="GroES-like_sf"/>
</dbReference>
<protein>
    <recommendedName>
        <fullName evidence="5">alcohol dehydrogenase (NADP(+))</fullName>
        <ecNumber evidence="5">1.1.1.2</ecNumber>
    </recommendedName>
</protein>
<accession>A0ABU8MA24</accession>
<dbReference type="PROSITE" id="PS00059">
    <property type="entry name" value="ADH_ZINC"/>
    <property type="match status" value="1"/>
</dbReference>
<organism evidence="9 10">
    <name type="scientific">Actinomycetospora flava</name>
    <dbReference type="NCBI Taxonomy" id="3129232"/>
    <lineage>
        <taxon>Bacteria</taxon>
        <taxon>Bacillati</taxon>
        <taxon>Actinomycetota</taxon>
        <taxon>Actinomycetes</taxon>
        <taxon>Pseudonocardiales</taxon>
        <taxon>Pseudonocardiaceae</taxon>
        <taxon>Actinomycetospora</taxon>
    </lineage>
</organism>
<dbReference type="SMART" id="SM00829">
    <property type="entry name" value="PKS_ER"/>
    <property type="match status" value="1"/>
</dbReference>
<sequence length="346" mass="36065">MRQVTGWAADVPGAAPRPWSFTRRDPRPRDVVVRVTHCGVCATDRHALAAGDPAAFPLVAGHEMTGVVEAVGDDVDDLAVGDRVAVGNIVDSCRTCSACRAGRENDCEAFPTLTYGGEDRVSGGITQGGFSSEIVVDRHFTYALPAGLDPAGAAPLLCAGITTWCPLRRFGAGPGTTVGVVGVGGLGHLAIKFAHALGAETVALTTSEAKADAAKALGADDVVLTRDPDALARQARRFDLLLDTTGHPLDLAPYLAALAVDGTYVLAGIPPRTLEIDPMSLVVGEKRIAGTGSGGVPATREMLDVAAEHGIVADVEILSPERLGEAMDRLGQGDVRFRFVVEMDRR</sequence>
<dbReference type="InterPro" id="IPR002328">
    <property type="entry name" value="ADH_Zn_CS"/>
</dbReference>
<dbReference type="InterPro" id="IPR047109">
    <property type="entry name" value="CAD-like"/>
</dbReference>
<proteinExistence type="inferred from homology"/>
<keyword evidence="10" id="KW-1185">Reference proteome</keyword>
<dbReference type="InterPro" id="IPR036291">
    <property type="entry name" value="NAD(P)-bd_dom_sf"/>
</dbReference>
<dbReference type="SUPFAM" id="SSF51735">
    <property type="entry name" value="NAD(P)-binding Rossmann-fold domains"/>
    <property type="match status" value="1"/>
</dbReference>
<dbReference type="RefSeq" id="WP_337705570.1">
    <property type="nucleotide sequence ID" value="NZ_JBBEGM010000011.1"/>
</dbReference>
<evidence type="ECO:0000256" key="1">
    <source>
        <dbReference type="ARBA" id="ARBA00001947"/>
    </source>
</evidence>
<dbReference type="InterPro" id="IPR013149">
    <property type="entry name" value="ADH-like_C"/>
</dbReference>
<keyword evidence="4 9" id="KW-0560">Oxidoreductase</keyword>
<evidence type="ECO:0000256" key="2">
    <source>
        <dbReference type="ARBA" id="ARBA00022723"/>
    </source>
</evidence>
<keyword evidence="3 7" id="KW-0862">Zinc</keyword>
<dbReference type="CDD" id="cd05283">
    <property type="entry name" value="CAD1"/>
    <property type="match status" value="1"/>
</dbReference>
<dbReference type="Proteomes" id="UP001369736">
    <property type="component" value="Unassembled WGS sequence"/>
</dbReference>
<comment type="similarity">
    <text evidence="7">Belongs to the zinc-containing alcohol dehydrogenase family.</text>
</comment>
<gene>
    <name evidence="9" type="ORF">WCD58_23795</name>
</gene>
<dbReference type="Gene3D" id="3.90.180.10">
    <property type="entry name" value="Medium-chain alcohol dehydrogenases, catalytic domain"/>
    <property type="match status" value="1"/>
</dbReference>
<dbReference type="GO" id="GO:0016491">
    <property type="term" value="F:oxidoreductase activity"/>
    <property type="evidence" value="ECO:0007669"/>
    <property type="project" value="UniProtKB-KW"/>
</dbReference>
<evidence type="ECO:0000256" key="4">
    <source>
        <dbReference type="ARBA" id="ARBA00023002"/>
    </source>
</evidence>
<feature type="domain" description="Enoyl reductase (ER)" evidence="8">
    <location>
        <begin position="9"/>
        <end position="341"/>
    </location>
</feature>
<comment type="catalytic activity">
    <reaction evidence="6">
        <text>a primary alcohol + NADP(+) = an aldehyde + NADPH + H(+)</text>
        <dbReference type="Rhea" id="RHEA:15937"/>
        <dbReference type="ChEBI" id="CHEBI:15378"/>
        <dbReference type="ChEBI" id="CHEBI:15734"/>
        <dbReference type="ChEBI" id="CHEBI:17478"/>
        <dbReference type="ChEBI" id="CHEBI:57783"/>
        <dbReference type="ChEBI" id="CHEBI:58349"/>
        <dbReference type="EC" id="1.1.1.2"/>
    </reaction>
</comment>
<evidence type="ECO:0000256" key="3">
    <source>
        <dbReference type="ARBA" id="ARBA00022833"/>
    </source>
</evidence>
<dbReference type="InterPro" id="IPR013154">
    <property type="entry name" value="ADH-like_N"/>
</dbReference>